<protein>
    <submittedName>
        <fullName evidence="1">Uncharacterized protein</fullName>
    </submittedName>
</protein>
<evidence type="ECO:0000313" key="1">
    <source>
        <dbReference type="EMBL" id="GMK49065.1"/>
    </source>
</evidence>
<name>A0ABQ6NY73_9BACL</name>
<dbReference type="Proteomes" id="UP001285921">
    <property type="component" value="Unassembled WGS sequence"/>
</dbReference>
<keyword evidence="2" id="KW-1185">Reference proteome</keyword>
<dbReference type="EMBL" id="BTCL01000047">
    <property type="protein sequence ID" value="GMK49065.1"/>
    <property type="molecule type" value="Genomic_DNA"/>
</dbReference>
<accession>A0ABQ6NY73</accession>
<gene>
    <name evidence="1" type="ORF">PghCCS26_61950</name>
</gene>
<sequence length="55" mass="6029">MLGAHKKAADIGCFKATPQLIPTLNLKYFLTAPVGLDHVDRFPKLISAAFKLFLS</sequence>
<proteinExistence type="predicted"/>
<comment type="caution">
    <text evidence="1">The sequence shown here is derived from an EMBL/GenBank/DDBJ whole genome shotgun (WGS) entry which is preliminary data.</text>
</comment>
<reference evidence="1 2" key="1">
    <citation type="submission" date="2023-05" db="EMBL/GenBank/DDBJ databases">
        <title>Draft genome of Paenibacillus sp. CCS26.</title>
        <authorList>
            <person name="Akita H."/>
            <person name="Shinto Y."/>
            <person name="Kimura Z."/>
        </authorList>
    </citation>
    <scope>NUCLEOTIDE SEQUENCE [LARGE SCALE GENOMIC DNA]</scope>
    <source>
        <strain evidence="1 2">CCS26</strain>
    </source>
</reference>
<evidence type="ECO:0000313" key="2">
    <source>
        <dbReference type="Proteomes" id="UP001285921"/>
    </source>
</evidence>
<organism evidence="1 2">
    <name type="scientific">Paenibacillus glycanilyticus</name>
    <dbReference type="NCBI Taxonomy" id="126569"/>
    <lineage>
        <taxon>Bacteria</taxon>
        <taxon>Bacillati</taxon>
        <taxon>Bacillota</taxon>
        <taxon>Bacilli</taxon>
        <taxon>Bacillales</taxon>
        <taxon>Paenibacillaceae</taxon>
        <taxon>Paenibacillus</taxon>
    </lineage>
</organism>